<feature type="region of interest" description="Disordered" evidence="5">
    <location>
        <begin position="1"/>
        <end position="28"/>
    </location>
</feature>
<sequence length="236" mass="25216">MGREAGREDTPQAEEAPSRAQAPLRSDAQRNRERILEVALAELTRSADTPLSVIAKKACVGQGTLYRNFPTREDLVLEIYRHEMRQVADSAARLLETRDPDRALREWMDRLALFAMTKAGLADAIRQATGTPGSPAKPGPHPVVEAAELLLRACEEAGTIRPGVTADDLVLTIGGLWQLDPTGDWRPRATRLLDIVMDGLRAGAPGRRAPGSRGEPGGGGEEPGGAAGAGPARPRP</sequence>
<feature type="compositionally biased region" description="Low complexity" evidence="5">
    <location>
        <begin position="202"/>
        <end position="213"/>
    </location>
</feature>
<dbReference type="EMBL" id="CP023697">
    <property type="protein sequence ID" value="QEV10638.1"/>
    <property type="molecule type" value="Genomic_DNA"/>
</dbReference>
<evidence type="ECO:0000256" key="2">
    <source>
        <dbReference type="ARBA" id="ARBA00023125"/>
    </source>
</evidence>
<dbReference type="GeneID" id="95539117"/>
<feature type="region of interest" description="Disordered" evidence="5">
    <location>
        <begin position="202"/>
        <end position="236"/>
    </location>
</feature>
<dbReference type="PANTHER" id="PTHR30055">
    <property type="entry name" value="HTH-TYPE TRANSCRIPTIONAL REGULATOR RUTR"/>
    <property type="match status" value="1"/>
</dbReference>
<evidence type="ECO:0000256" key="4">
    <source>
        <dbReference type="PROSITE-ProRule" id="PRU00335"/>
    </source>
</evidence>
<feature type="compositionally biased region" description="Gly residues" evidence="5">
    <location>
        <begin position="214"/>
        <end position="228"/>
    </location>
</feature>
<organism evidence="7 8">
    <name type="scientific">Streptomyces prasinus</name>
    <dbReference type="NCBI Taxonomy" id="67345"/>
    <lineage>
        <taxon>Bacteria</taxon>
        <taxon>Bacillati</taxon>
        <taxon>Actinomycetota</taxon>
        <taxon>Actinomycetes</taxon>
        <taxon>Kitasatosporales</taxon>
        <taxon>Streptomycetaceae</taxon>
        <taxon>Streptomyces</taxon>
    </lineage>
</organism>
<evidence type="ECO:0000256" key="3">
    <source>
        <dbReference type="ARBA" id="ARBA00023163"/>
    </source>
</evidence>
<evidence type="ECO:0000259" key="6">
    <source>
        <dbReference type="PROSITE" id="PS50977"/>
    </source>
</evidence>
<dbReference type="InterPro" id="IPR050109">
    <property type="entry name" value="HTH-type_TetR-like_transc_reg"/>
</dbReference>
<protein>
    <submittedName>
        <fullName evidence="7">TetR/AcrR family transcriptional regulator</fullName>
    </submittedName>
</protein>
<keyword evidence="2 4" id="KW-0238">DNA-binding</keyword>
<evidence type="ECO:0000313" key="7">
    <source>
        <dbReference type="EMBL" id="QEV10638.1"/>
    </source>
</evidence>
<feature type="compositionally biased region" description="Basic and acidic residues" evidence="5">
    <location>
        <begin position="1"/>
        <end position="10"/>
    </location>
</feature>
<accession>A0ABX6B6G6</accession>
<name>A0ABX6B6G6_9ACTN</name>
<dbReference type="SUPFAM" id="SSF46689">
    <property type="entry name" value="Homeodomain-like"/>
    <property type="match status" value="1"/>
</dbReference>
<evidence type="ECO:0000256" key="1">
    <source>
        <dbReference type="ARBA" id="ARBA00023015"/>
    </source>
</evidence>
<dbReference type="RefSeq" id="WP_079061171.1">
    <property type="nucleotide sequence ID" value="NZ_CP023697.1"/>
</dbReference>
<dbReference type="SUPFAM" id="SSF48498">
    <property type="entry name" value="Tetracyclin repressor-like, C-terminal domain"/>
    <property type="match status" value="1"/>
</dbReference>
<proteinExistence type="predicted"/>
<dbReference type="InterPro" id="IPR049445">
    <property type="entry name" value="TetR_SbtR-like_C"/>
</dbReference>
<keyword evidence="8" id="KW-1185">Reference proteome</keyword>
<dbReference type="Pfam" id="PF21597">
    <property type="entry name" value="TetR_C_43"/>
    <property type="match status" value="1"/>
</dbReference>
<reference evidence="7 8" key="1">
    <citation type="submission" date="2017-09" db="EMBL/GenBank/DDBJ databases">
        <authorList>
            <person name="Lee N."/>
            <person name="Cho B.-K."/>
        </authorList>
    </citation>
    <scope>NUCLEOTIDE SEQUENCE [LARGE SCALE GENOMIC DNA]</scope>
    <source>
        <strain evidence="7 8">ATCC 13879</strain>
    </source>
</reference>
<keyword evidence="3" id="KW-0804">Transcription</keyword>
<dbReference type="PROSITE" id="PS50977">
    <property type="entry name" value="HTH_TETR_2"/>
    <property type="match status" value="1"/>
</dbReference>
<dbReference type="Gene3D" id="1.10.357.10">
    <property type="entry name" value="Tetracycline Repressor, domain 2"/>
    <property type="match status" value="1"/>
</dbReference>
<evidence type="ECO:0000313" key="8">
    <source>
        <dbReference type="Proteomes" id="UP000326041"/>
    </source>
</evidence>
<dbReference type="PANTHER" id="PTHR30055:SF234">
    <property type="entry name" value="HTH-TYPE TRANSCRIPTIONAL REGULATOR BETI"/>
    <property type="match status" value="1"/>
</dbReference>
<dbReference type="Pfam" id="PF00440">
    <property type="entry name" value="TetR_N"/>
    <property type="match status" value="1"/>
</dbReference>
<evidence type="ECO:0000256" key="5">
    <source>
        <dbReference type="SAM" id="MobiDB-lite"/>
    </source>
</evidence>
<dbReference type="Proteomes" id="UP000326041">
    <property type="component" value="Chromosome"/>
</dbReference>
<feature type="DNA-binding region" description="H-T-H motif" evidence="4">
    <location>
        <begin position="50"/>
        <end position="69"/>
    </location>
</feature>
<gene>
    <name evidence="7" type="ORF">CP972_32110</name>
</gene>
<dbReference type="InterPro" id="IPR001647">
    <property type="entry name" value="HTH_TetR"/>
</dbReference>
<feature type="domain" description="HTH tetR-type" evidence="6">
    <location>
        <begin position="29"/>
        <end position="87"/>
    </location>
</feature>
<keyword evidence="1" id="KW-0805">Transcription regulation</keyword>
<dbReference type="InterPro" id="IPR009057">
    <property type="entry name" value="Homeodomain-like_sf"/>
</dbReference>
<dbReference type="InterPro" id="IPR036271">
    <property type="entry name" value="Tet_transcr_reg_TetR-rel_C_sf"/>
</dbReference>